<name>A0A5B7ZS02_9GAMM</name>
<dbReference type="Pfam" id="PF13469">
    <property type="entry name" value="Sulfotransfer_3"/>
    <property type="match status" value="1"/>
</dbReference>
<proteinExistence type="predicted"/>
<dbReference type="AlphaFoldDB" id="A0A5B7ZS02"/>
<dbReference type="Proteomes" id="UP000308149">
    <property type="component" value="Chromosome"/>
</dbReference>
<dbReference type="SUPFAM" id="SSF52540">
    <property type="entry name" value="P-loop containing nucleoside triphosphate hydrolases"/>
    <property type="match status" value="1"/>
</dbReference>
<evidence type="ECO:0008006" key="3">
    <source>
        <dbReference type="Google" id="ProtNLM"/>
    </source>
</evidence>
<evidence type="ECO:0000313" key="2">
    <source>
        <dbReference type="Proteomes" id="UP000308149"/>
    </source>
</evidence>
<reference evidence="1 2" key="1">
    <citation type="submission" date="2019-06" db="EMBL/GenBank/DDBJ databases">
        <title>Thermomonas aquatica sp. nov., isolated from an industrial wastewater treatment plant.</title>
        <authorList>
            <person name="Jeon J.H."/>
            <person name="Park D.-S."/>
        </authorList>
    </citation>
    <scope>NUCLEOTIDE SEQUENCE [LARGE SCALE GENOMIC DNA]</scope>
    <source>
        <strain evidence="1 2">SY21</strain>
    </source>
</reference>
<sequence length="265" mass="29085">MTLSLPAILVPAQAGPMPQPPVRFMIACAARTGSTMLVRTLRSHPALLVHGEVWGDRMVGLDGPLARACEDDAAAFEALQRARFEHPGESMRRFLDAHGAAAAGFKLKFDELVQPQWSGIRALVEADRDLRIVFLRRRDLLRRYLSHRVVLQQTGVTNVPAGGILPEVAPFAVDIDDCLRDIAETRRREREFEAAFAGHPSLRVVYEELAADPQAQCDRVFAFLGLAPAPVRVATERIVRAPPDALVLNYPELQAALRASGETAA</sequence>
<dbReference type="OrthoDB" id="9800698at2"/>
<dbReference type="InterPro" id="IPR027417">
    <property type="entry name" value="P-loop_NTPase"/>
</dbReference>
<gene>
    <name evidence="1" type="ORF">FHQ07_08130</name>
</gene>
<dbReference type="EMBL" id="CP040871">
    <property type="protein sequence ID" value="QDA57283.1"/>
    <property type="molecule type" value="Genomic_DNA"/>
</dbReference>
<evidence type="ECO:0000313" key="1">
    <source>
        <dbReference type="EMBL" id="QDA57283.1"/>
    </source>
</evidence>
<keyword evidence="2" id="KW-1185">Reference proteome</keyword>
<dbReference type="Gene3D" id="3.40.50.300">
    <property type="entry name" value="P-loop containing nucleotide triphosphate hydrolases"/>
    <property type="match status" value="1"/>
</dbReference>
<accession>A0A5B7ZS02</accession>
<protein>
    <recommendedName>
        <fullName evidence="3">Sulfotransferase</fullName>
    </recommendedName>
</protein>
<organism evidence="1 2">
    <name type="scientific">Thermomonas aquatica</name>
    <dbReference type="NCBI Taxonomy" id="2202149"/>
    <lineage>
        <taxon>Bacteria</taxon>
        <taxon>Pseudomonadati</taxon>
        <taxon>Pseudomonadota</taxon>
        <taxon>Gammaproteobacteria</taxon>
        <taxon>Lysobacterales</taxon>
        <taxon>Lysobacteraceae</taxon>
        <taxon>Thermomonas</taxon>
    </lineage>
</organism>
<dbReference type="KEGG" id="thes:FHQ07_08130"/>